<keyword evidence="4" id="KW-1185">Reference proteome</keyword>
<proteinExistence type="predicted"/>
<dbReference type="RefSeq" id="WP_259857854.1">
    <property type="nucleotide sequence ID" value="NZ_BAAAST010000016.1"/>
</dbReference>
<evidence type="ECO:0000256" key="1">
    <source>
        <dbReference type="ARBA" id="ARBA00023239"/>
    </source>
</evidence>
<evidence type="ECO:0000313" key="4">
    <source>
        <dbReference type="Proteomes" id="UP001059617"/>
    </source>
</evidence>
<keyword evidence="1" id="KW-0456">Lyase</keyword>
<name>A0ABY5VWD1_9ACTN</name>
<evidence type="ECO:0000259" key="2">
    <source>
        <dbReference type="Pfam" id="PF04909"/>
    </source>
</evidence>
<dbReference type="InterPro" id="IPR032466">
    <property type="entry name" value="Metal_Hydrolase"/>
</dbReference>
<organism evidence="3 4">
    <name type="scientific">Dactylosporangium fulvum</name>
    <dbReference type="NCBI Taxonomy" id="53359"/>
    <lineage>
        <taxon>Bacteria</taxon>
        <taxon>Bacillati</taxon>
        <taxon>Actinomycetota</taxon>
        <taxon>Actinomycetes</taxon>
        <taxon>Micromonosporales</taxon>
        <taxon>Micromonosporaceae</taxon>
        <taxon>Dactylosporangium</taxon>
    </lineage>
</organism>
<dbReference type="Pfam" id="PF04909">
    <property type="entry name" value="Amidohydro_2"/>
    <property type="match status" value="1"/>
</dbReference>
<accession>A0ABY5VWD1</accession>
<feature type="domain" description="Amidohydrolase-related" evidence="2">
    <location>
        <begin position="22"/>
        <end position="348"/>
    </location>
</feature>
<dbReference type="PANTHER" id="PTHR21240:SF28">
    <property type="entry name" value="ISO-OROTATE DECARBOXYLASE (EUROFUNG)"/>
    <property type="match status" value="1"/>
</dbReference>
<evidence type="ECO:0000313" key="3">
    <source>
        <dbReference type="EMBL" id="UWP80096.1"/>
    </source>
</evidence>
<dbReference type="PANTHER" id="PTHR21240">
    <property type="entry name" value="2-AMINO-3-CARBOXYLMUCONATE-6-SEMIALDEHYDE DECARBOXYLASE"/>
    <property type="match status" value="1"/>
</dbReference>
<dbReference type="Gene3D" id="3.20.20.140">
    <property type="entry name" value="Metal-dependent hydrolases"/>
    <property type="match status" value="1"/>
</dbReference>
<dbReference type="EMBL" id="CP073720">
    <property type="protein sequence ID" value="UWP80096.1"/>
    <property type="molecule type" value="Genomic_DNA"/>
</dbReference>
<dbReference type="SUPFAM" id="SSF51556">
    <property type="entry name" value="Metallo-dependent hydrolases"/>
    <property type="match status" value="1"/>
</dbReference>
<sequence length="351" mass="38473">MASSQNPAPPSVDADIHIEVPDVRVLYPYLSAFWVEQLQTTGFAGATVSSWPPNLQHRAESVDAGSPALHRARAALQHTGAALGVISCSYAVDTIRNPDAAAAISAAVNDWLYNECLREDSALRGSLLVPTFTPSLAAAEIRRNAGRGEFVQVTLPVRASRPYGRRDFYPLFEAAAEAGLVVGLHYGGMSGNPPTSVGWPSYFAEEYTGMATNAQTQLMSMIAEGLFEHCPTLKVAVFDSGFTWLPAFLWRLDKDWKGLRREVPWLTKAPSEYVREHVRFGILPLDSPLDSPQVLDFFLRETWADSVLMFGSDFPHTTVEHLDRALGLPLPAPTRDQIMGRTAAELYSLVA</sequence>
<gene>
    <name evidence="3" type="ORF">Dfulv_33710</name>
</gene>
<dbReference type="InterPro" id="IPR006680">
    <property type="entry name" value="Amidohydro-rel"/>
</dbReference>
<dbReference type="Proteomes" id="UP001059617">
    <property type="component" value="Chromosome"/>
</dbReference>
<reference evidence="3" key="1">
    <citation type="submission" date="2021-04" db="EMBL/GenBank/DDBJ databases">
        <authorList>
            <person name="Hartkoorn R.C."/>
            <person name="Beaudoing E."/>
            <person name="Hot D."/>
        </authorList>
    </citation>
    <scope>NUCLEOTIDE SEQUENCE</scope>
    <source>
        <strain evidence="3">NRRL B-16292</strain>
    </source>
</reference>
<dbReference type="InterPro" id="IPR032465">
    <property type="entry name" value="ACMSD"/>
</dbReference>
<reference evidence="3" key="2">
    <citation type="submission" date="2022-09" db="EMBL/GenBank/DDBJ databases">
        <title>Biosynthetic gene clusters of Dactylosporangioum fulvum.</title>
        <authorList>
            <person name="Caradec T."/>
        </authorList>
    </citation>
    <scope>NUCLEOTIDE SEQUENCE</scope>
    <source>
        <strain evidence="3">NRRL B-16292</strain>
    </source>
</reference>
<protein>
    <submittedName>
        <fullName evidence="3">Amidohydrolase</fullName>
    </submittedName>
</protein>